<proteinExistence type="predicted"/>
<keyword evidence="4" id="KW-1185">Reference proteome</keyword>
<keyword evidence="2" id="KW-1133">Transmembrane helix</keyword>
<evidence type="ECO:0000313" key="3">
    <source>
        <dbReference type="EMBL" id="TFY67054.1"/>
    </source>
</evidence>
<evidence type="ECO:0000256" key="1">
    <source>
        <dbReference type="SAM" id="MobiDB-lite"/>
    </source>
</evidence>
<gene>
    <name evidence="3" type="ORF">EVG20_g4081</name>
</gene>
<protein>
    <submittedName>
        <fullName evidence="3">Uncharacterized protein</fullName>
    </submittedName>
</protein>
<name>A0A4Y9YXD9_9AGAM</name>
<dbReference type="EMBL" id="SEOQ01000201">
    <property type="protein sequence ID" value="TFY67054.1"/>
    <property type="molecule type" value="Genomic_DNA"/>
</dbReference>
<reference evidence="3 4" key="1">
    <citation type="submission" date="2019-02" db="EMBL/GenBank/DDBJ databases">
        <title>Genome sequencing of the rare red list fungi Dentipellis fragilis.</title>
        <authorList>
            <person name="Buettner E."/>
            <person name="Kellner H."/>
        </authorList>
    </citation>
    <scope>NUCLEOTIDE SEQUENCE [LARGE SCALE GENOMIC DNA]</scope>
    <source>
        <strain evidence="3 4">DSM 105465</strain>
    </source>
</reference>
<dbReference type="STRING" id="205917.A0A4Y9YXD9"/>
<sequence length="567" mass="59876">MVAFAERITAFSSLSTTPSPSPTPSPVLFFFPTAYPADTFFVRLHPLLKIQKTMPVDVSRFRLGGPAAVFVTIATLSAIETAGEGGCSTGGFYKSPTAGQSLDSSSPINIAWDTSCLPNAKDVDIYLFAPGAQQPLLHTWKSVFYSKGSYSDTLQSKWWNSTDKINLQLTIVEAGSPSFMSPFPAGPVFTATNSASSGSSGLAGDASSNTNNAGGVTVVNNQPVTHHGPSKGVIAAAVLVPILFIATLVGLAFLKIARDHGKEKRKRFSQMVDKRMSTISTDWKSITPAGANAAIRNSMHRPSADGGIRASTFSFNAPRPSSSFTPDGGQAGIGAGFVAPDEKPPVSQLRPGVRAANLAERKSKVSFADTVRPSLEARRTVTSRAFHSGWVPTVDEHEESESSSQSGEADGIMSPTQTKGPFSLSAEDIQARLQSNEAIRSPNTPESAMLSPKSSVPFLPEPAPTYTSPTSPSFMSMQPLPAVMMSPDDMLRAYAERRVASPPIVGGRNVPSPPAPSYGSNMRTLYAPAGGAAPNMMSAVQGQELKDSRMSMATSYYAEEDAYGGTA</sequence>
<evidence type="ECO:0000256" key="2">
    <source>
        <dbReference type="SAM" id="Phobius"/>
    </source>
</evidence>
<comment type="caution">
    <text evidence="3">The sequence shown here is derived from an EMBL/GenBank/DDBJ whole genome shotgun (WGS) entry which is preliminary data.</text>
</comment>
<organism evidence="3 4">
    <name type="scientific">Dentipellis fragilis</name>
    <dbReference type="NCBI Taxonomy" id="205917"/>
    <lineage>
        <taxon>Eukaryota</taxon>
        <taxon>Fungi</taxon>
        <taxon>Dikarya</taxon>
        <taxon>Basidiomycota</taxon>
        <taxon>Agaricomycotina</taxon>
        <taxon>Agaricomycetes</taxon>
        <taxon>Russulales</taxon>
        <taxon>Hericiaceae</taxon>
        <taxon>Dentipellis</taxon>
    </lineage>
</organism>
<dbReference type="Proteomes" id="UP000298327">
    <property type="component" value="Unassembled WGS sequence"/>
</dbReference>
<evidence type="ECO:0000313" key="4">
    <source>
        <dbReference type="Proteomes" id="UP000298327"/>
    </source>
</evidence>
<feature type="transmembrane region" description="Helical" evidence="2">
    <location>
        <begin position="233"/>
        <end position="257"/>
    </location>
</feature>
<accession>A0A4Y9YXD9</accession>
<feature type="region of interest" description="Disordered" evidence="1">
    <location>
        <begin position="392"/>
        <end position="422"/>
    </location>
</feature>
<keyword evidence="2" id="KW-0812">Transmembrane</keyword>
<keyword evidence="2" id="KW-0472">Membrane</keyword>
<dbReference type="AlphaFoldDB" id="A0A4Y9YXD9"/>
<dbReference type="OrthoDB" id="3363836at2759"/>